<protein>
    <submittedName>
        <fullName evidence="1">Uncharacterized protein</fullName>
    </submittedName>
</protein>
<name>A0A9P5Q0C8_9AGAR</name>
<evidence type="ECO:0000313" key="2">
    <source>
        <dbReference type="Proteomes" id="UP000772434"/>
    </source>
</evidence>
<dbReference type="AlphaFoldDB" id="A0A9P5Q0C8"/>
<gene>
    <name evidence="1" type="ORF">BDP27DRAFT_1219301</name>
</gene>
<feature type="non-terminal residue" evidence="1">
    <location>
        <position position="1"/>
    </location>
</feature>
<organism evidence="1 2">
    <name type="scientific">Rhodocollybia butyracea</name>
    <dbReference type="NCBI Taxonomy" id="206335"/>
    <lineage>
        <taxon>Eukaryota</taxon>
        <taxon>Fungi</taxon>
        <taxon>Dikarya</taxon>
        <taxon>Basidiomycota</taxon>
        <taxon>Agaricomycotina</taxon>
        <taxon>Agaricomycetes</taxon>
        <taxon>Agaricomycetidae</taxon>
        <taxon>Agaricales</taxon>
        <taxon>Marasmiineae</taxon>
        <taxon>Omphalotaceae</taxon>
        <taxon>Rhodocollybia</taxon>
    </lineage>
</organism>
<reference evidence="1" key="1">
    <citation type="submission" date="2020-11" db="EMBL/GenBank/DDBJ databases">
        <authorList>
            <consortium name="DOE Joint Genome Institute"/>
            <person name="Ahrendt S."/>
            <person name="Riley R."/>
            <person name="Andreopoulos W."/>
            <person name="Labutti K."/>
            <person name="Pangilinan J."/>
            <person name="Ruiz-Duenas F.J."/>
            <person name="Barrasa J.M."/>
            <person name="Sanchez-Garcia M."/>
            <person name="Camarero S."/>
            <person name="Miyauchi S."/>
            <person name="Serrano A."/>
            <person name="Linde D."/>
            <person name="Babiker R."/>
            <person name="Drula E."/>
            <person name="Ayuso-Fernandez I."/>
            <person name="Pacheco R."/>
            <person name="Padilla G."/>
            <person name="Ferreira P."/>
            <person name="Barriuso J."/>
            <person name="Kellner H."/>
            <person name="Castanera R."/>
            <person name="Alfaro M."/>
            <person name="Ramirez L."/>
            <person name="Pisabarro A.G."/>
            <person name="Kuo A."/>
            <person name="Tritt A."/>
            <person name="Lipzen A."/>
            <person name="He G."/>
            <person name="Yan M."/>
            <person name="Ng V."/>
            <person name="Cullen D."/>
            <person name="Martin F."/>
            <person name="Rosso M.-N."/>
            <person name="Henrissat B."/>
            <person name="Hibbett D."/>
            <person name="Martinez A.T."/>
            <person name="Grigoriev I.V."/>
        </authorList>
    </citation>
    <scope>NUCLEOTIDE SEQUENCE</scope>
    <source>
        <strain evidence="1">AH 40177</strain>
    </source>
</reference>
<keyword evidence="2" id="KW-1185">Reference proteome</keyword>
<dbReference type="Proteomes" id="UP000772434">
    <property type="component" value="Unassembled WGS sequence"/>
</dbReference>
<proteinExistence type="predicted"/>
<dbReference type="EMBL" id="JADNRY010000033">
    <property type="protein sequence ID" value="KAF9071320.1"/>
    <property type="molecule type" value="Genomic_DNA"/>
</dbReference>
<comment type="caution">
    <text evidence="1">The sequence shown here is derived from an EMBL/GenBank/DDBJ whole genome shotgun (WGS) entry which is preliminary data.</text>
</comment>
<sequence length="98" mass="11015">LFTMIPFQIAVAMPKLRAVMVSVINYHPAALTSSIESQFNDQLILHPCSQVFQEAKTSDAPSLIIIDGVDECSGSVDQRQIFRPLARESEHWNTYGHR</sequence>
<evidence type="ECO:0000313" key="1">
    <source>
        <dbReference type="EMBL" id="KAF9071320.1"/>
    </source>
</evidence>
<accession>A0A9P5Q0C8</accession>
<dbReference type="OrthoDB" id="3269932at2759"/>